<dbReference type="SMART" id="SM00225">
    <property type="entry name" value="BTB"/>
    <property type="match status" value="1"/>
</dbReference>
<dbReference type="InParanoid" id="A0A078AK54"/>
<evidence type="ECO:0000256" key="2">
    <source>
        <dbReference type="SAM" id="MobiDB-lite"/>
    </source>
</evidence>
<dbReference type="GO" id="GO:0051260">
    <property type="term" value="P:protein homooligomerization"/>
    <property type="evidence" value="ECO:0007669"/>
    <property type="project" value="InterPro"/>
</dbReference>
<feature type="compositionally biased region" description="Acidic residues" evidence="2">
    <location>
        <begin position="157"/>
        <end position="170"/>
    </location>
</feature>
<dbReference type="Gene3D" id="3.30.710.10">
    <property type="entry name" value="Potassium Channel Kv1.1, Chain A"/>
    <property type="match status" value="1"/>
</dbReference>
<gene>
    <name evidence="4" type="primary">Contig14411.g15355</name>
    <name evidence="4" type="ORF">STYLEM_10193</name>
</gene>
<feature type="compositionally biased region" description="Low complexity" evidence="2">
    <location>
        <begin position="92"/>
        <end position="109"/>
    </location>
</feature>
<evidence type="ECO:0000313" key="4">
    <source>
        <dbReference type="EMBL" id="CDW81183.1"/>
    </source>
</evidence>
<protein>
    <submittedName>
        <fullName evidence="4">Btb poz domain-containing protein kctd7</fullName>
    </submittedName>
</protein>
<dbReference type="PANTHER" id="PTHR14499">
    <property type="entry name" value="POTASSIUM CHANNEL TETRAMERIZATION DOMAIN-CONTAINING"/>
    <property type="match status" value="1"/>
</dbReference>
<keyword evidence="1" id="KW-0175">Coiled coil</keyword>
<dbReference type="InterPro" id="IPR043136">
    <property type="entry name" value="B30.2/SPRY_sf"/>
</dbReference>
<sequence length="592" mass="68856">MAIMLKKYPHQSIKQIAEDDNVLSNDNQSNKDVVGTYESNNPIEKINYKYTSNSQLFVIQNHNQRDCASKIKTENRNNNSIINSIEDDEENNNPIEDNNNHNTNFNINDDYNSLQQQESVNTSNQLIQIEDHRDQLLNANPRDSNNRQIPSHNVDVNAEEESEEDKDDFNDNNGNISGENRVEMLLNELRSEVSDEDSIQRQHFQRQQQQIISNQIQDVGRVNHQNILDYFAMREGSTTDQLIEEFMIYFQYLIKQERNSLKEEKLVITQEKLDFLREKKQQYEDLNQEKRKWHDNKNKIDDMYQPLENIVDLDIGGTHKITTTKSTLCAAKDSTLAAMFSGRHKLSIHNGRVFIDRDGDTFCQVINYLRNGKIPIFESKIKENLFFEELDYWSIPLNFNCGQNDNSEKQSFDSSWCANTLELSEDKKTLKKNSTQHGIVFCCQPLDIYNPYVEFKIKIDTVFKGKSHLFCGLVDRSKYRPEYLTSTFWRDAPSSMYWDVWNTKLIKTDDRGHQIGGVFGYGCSCEDNITKIGIQYDAKNRSVSYFKNGICQGVAFTNVMSGFYPSLDVWFQCGEIEILPDRAPSQKEAQRS</sequence>
<dbReference type="InterPro" id="IPR003131">
    <property type="entry name" value="T1-type_BTB"/>
</dbReference>
<feature type="region of interest" description="Disordered" evidence="2">
    <location>
        <begin position="137"/>
        <end position="179"/>
    </location>
</feature>
<dbReference type="EMBL" id="CCKQ01009680">
    <property type="protein sequence ID" value="CDW81183.1"/>
    <property type="molecule type" value="Genomic_DNA"/>
</dbReference>
<feature type="region of interest" description="Disordered" evidence="2">
    <location>
        <begin position="84"/>
        <end position="109"/>
    </location>
</feature>
<organism evidence="4 5">
    <name type="scientific">Stylonychia lemnae</name>
    <name type="common">Ciliate</name>
    <dbReference type="NCBI Taxonomy" id="5949"/>
    <lineage>
        <taxon>Eukaryota</taxon>
        <taxon>Sar</taxon>
        <taxon>Alveolata</taxon>
        <taxon>Ciliophora</taxon>
        <taxon>Intramacronucleata</taxon>
        <taxon>Spirotrichea</taxon>
        <taxon>Stichotrichia</taxon>
        <taxon>Sporadotrichida</taxon>
        <taxon>Oxytrichidae</taxon>
        <taxon>Stylonychinae</taxon>
        <taxon>Stylonychia</taxon>
    </lineage>
</organism>
<proteinExistence type="predicted"/>
<evidence type="ECO:0000259" key="3">
    <source>
        <dbReference type="SMART" id="SM00225"/>
    </source>
</evidence>
<dbReference type="InterPro" id="IPR011333">
    <property type="entry name" value="SKP1/BTB/POZ_sf"/>
</dbReference>
<reference evidence="4 5" key="1">
    <citation type="submission" date="2014-06" db="EMBL/GenBank/DDBJ databases">
        <authorList>
            <person name="Swart Estienne"/>
        </authorList>
    </citation>
    <scope>NUCLEOTIDE SEQUENCE [LARGE SCALE GENOMIC DNA]</scope>
    <source>
        <strain evidence="4 5">130c</strain>
    </source>
</reference>
<dbReference type="InterPro" id="IPR000210">
    <property type="entry name" value="BTB/POZ_dom"/>
</dbReference>
<dbReference type="PANTHER" id="PTHR14499:SF136">
    <property type="entry name" value="GH08630P"/>
    <property type="match status" value="1"/>
</dbReference>
<name>A0A078AK54_STYLE</name>
<feature type="coiled-coil region" evidence="1">
    <location>
        <begin position="266"/>
        <end position="296"/>
    </location>
</feature>
<dbReference type="Proteomes" id="UP000039865">
    <property type="component" value="Unassembled WGS sequence"/>
</dbReference>
<dbReference type="Gene3D" id="2.60.120.920">
    <property type="match status" value="1"/>
</dbReference>
<evidence type="ECO:0000256" key="1">
    <source>
        <dbReference type="SAM" id="Coils"/>
    </source>
</evidence>
<accession>A0A078AK54</accession>
<dbReference type="SUPFAM" id="SSF49899">
    <property type="entry name" value="Concanavalin A-like lectins/glucanases"/>
    <property type="match status" value="1"/>
</dbReference>
<keyword evidence="5" id="KW-1185">Reference proteome</keyword>
<dbReference type="InterPro" id="IPR013320">
    <property type="entry name" value="ConA-like_dom_sf"/>
</dbReference>
<feature type="domain" description="BTB" evidence="3">
    <location>
        <begin position="309"/>
        <end position="409"/>
    </location>
</feature>
<dbReference type="Pfam" id="PF02214">
    <property type="entry name" value="BTB_2"/>
    <property type="match status" value="1"/>
</dbReference>
<feature type="compositionally biased region" description="Polar residues" evidence="2">
    <location>
        <begin position="137"/>
        <end position="151"/>
    </location>
</feature>
<dbReference type="CDD" id="cd18316">
    <property type="entry name" value="BTB_POZ_KCTD-like"/>
    <property type="match status" value="1"/>
</dbReference>
<dbReference type="OrthoDB" id="312524at2759"/>
<evidence type="ECO:0000313" key="5">
    <source>
        <dbReference type="Proteomes" id="UP000039865"/>
    </source>
</evidence>
<dbReference type="AlphaFoldDB" id="A0A078AK54"/>
<dbReference type="SUPFAM" id="SSF54695">
    <property type="entry name" value="POZ domain"/>
    <property type="match status" value="1"/>
</dbReference>